<protein>
    <recommendedName>
        <fullName evidence="2">Microbial-type PARG catalytic domain-containing protein</fullName>
    </recommendedName>
</protein>
<dbReference type="PANTHER" id="PTHR35596:SF1">
    <property type="entry name" value="MICROBIAL-TYPE PARG CATALYTIC DOMAIN-CONTAINING PROTEIN"/>
    <property type="match status" value="1"/>
</dbReference>
<organism evidence="3 4">
    <name type="scientific">Rotaria sordida</name>
    <dbReference type="NCBI Taxonomy" id="392033"/>
    <lineage>
        <taxon>Eukaryota</taxon>
        <taxon>Metazoa</taxon>
        <taxon>Spiralia</taxon>
        <taxon>Gnathifera</taxon>
        <taxon>Rotifera</taxon>
        <taxon>Eurotatoria</taxon>
        <taxon>Bdelloidea</taxon>
        <taxon>Philodinida</taxon>
        <taxon>Philodinidae</taxon>
        <taxon>Rotaria</taxon>
    </lineage>
</organism>
<dbReference type="Proteomes" id="UP000663823">
    <property type="component" value="Unassembled WGS sequence"/>
</dbReference>
<feature type="region of interest" description="Disordered" evidence="1">
    <location>
        <begin position="33"/>
        <end position="69"/>
    </location>
</feature>
<accession>A0A819P1S9</accession>
<name>A0A819P1S9_9BILA</name>
<proteinExistence type="predicted"/>
<evidence type="ECO:0000313" key="4">
    <source>
        <dbReference type="Proteomes" id="UP000663823"/>
    </source>
</evidence>
<evidence type="ECO:0000313" key="3">
    <source>
        <dbReference type="EMBL" id="CAF4001425.1"/>
    </source>
</evidence>
<dbReference type="AlphaFoldDB" id="A0A819P1S9"/>
<reference evidence="3" key="1">
    <citation type="submission" date="2021-02" db="EMBL/GenBank/DDBJ databases">
        <authorList>
            <person name="Nowell W R."/>
        </authorList>
    </citation>
    <scope>NUCLEOTIDE SEQUENCE</scope>
</reference>
<dbReference type="InterPro" id="IPR012664">
    <property type="entry name" value="CHP02452"/>
</dbReference>
<evidence type="ECO:0000256" key="1">
    <source>
        <dbReference type="SAM" id="MobiDB-lite"/>
    </source>
</evidence>
<dbReference type="InterPro" id="IPR043472">
    <property type="entry name" value="Macro_dom-like"/>
</dbReference>
<gene>
    <name evidence="3" type="ORF">OTI717_LOCUS29034</name>
</gene>
<dbReference type="PANTHER" id="PTHR35596">
    <property type="entry name" value="DUF2263 DOMAIN-CONTAINING PROTEIN"/>
    <property type="match status" value="1"/>
</dbReference>
<feature type="compositionally biased region" description="Low complexity" evidence="1">
    <location>
        <begin position="36"/>
        <end position="68"/>
    </location>
</feature>
<dbReference type="InterPro" id="IPR019261">
    <property type="entry name" value="PARG_cat_microbial"/>
</dbReference>
<dbReference type="Pfam" id="PF10021">
    <property type="entry name" value="PARG_cat_microb"/>
    <property type="match status" value="1"/>
</dbReference>
<evidence type="ECO:0000259" key="2">
    <source>
        <dbReference type="Pfam" id="PF10021"/>
    </source>
</evidence>
<comment type="caution">
    <text evidence="3">The sequence shown here is derived from an EMBL/GenBank/DDBJ whole genome shotgun (WGS) entry which is preliminary data.</text>
</comment>
<feature type="domain" description="Microbial-type PARG catalytic" evidence="2">
    <location>
        <begin position="357"/>
        <end position="406"/>
    </location>
</feature>
<dbReference type="EMBL" id="CAJOAX010007129">
    <property type="protein sequence ID" value="CAF4001425.1"/>
    <property type="molecule type" value="Genomic_DNA"/>
</dbReference>
<sequence>MLYKGGCRSSIVVPKTNLTLIELFNKNGVLVTDRGSSSVEPERASSSLETECGSSSSSVKPKCGSSSSLEAERDDSECEIISTGKNHKSLNVLTDQNCISVIDEGTEKRCATSARSAHRTKYLSQWKKKIKIHQMRMTMGNNNKNMLHRSSVFVPFESLTQQVIESVVSVATTSRKPGFDYGERTILIFLLEIKKKLQEIEKKIQESSTGIDQQAIQHAQNVQQWLVDITKQPLNWVELEEKYSRIADRNCDEMARFYGSNTAEPYFELKVKTRHADVLQSREYMKKFRKNGFDPKELKLYWNVKQIENLCPESRGKILYDPSDEDAVENLRQYPVSERNHNGIITYITNGIEKAVFDVPENAQVILLNFAVKRNEQSPGGGYLRHAQAQEEVLLYNSDGYRALLDLKYGRMNGGYAIPEFGLAYVRNIRIFKSPSSNECQKADMLVSACYCMGGRELYQNPRNRDDWENKNLAKFRAFIAAAVANTIGDGKNTYLLLGPIGTGAFGNDVKRIGEVFCKALNSPMMGSKGSIRHAFEHIWFVSIHSCKNEEFKKIFDKDEFDNN</sequence>
<dbReference type="Gene3D" id="3.40.220.10">
    <property type="entry name" value="Leucine Aminopeptidase, subunit E, domain 1"/>
    <property type="match status" value="1"/>
</dbReference>
<dbReference type="NCBIfam" id="TIGR02452">
    <property type="entry name" value="TIGR02452 family protein"/>
    <property type="match status" value="1"/>
</dbReference>